<dbReference type="GO" id="GO:0046872">
    <property type="term" value="F:metal ion binding"/>
    <property type="evidence" value="ECO:0007669"/>
    <property type="project" value="UniProtKB-KW"/>
</dbReference>
<keyword evidence="5" id="KW-0378">Hydrolase</keyword>
<evidence type="ECO:0000256" key="3">
    <source>
        <dbReference type="ARBA" id="ARBA00005582"/>
    </source>
</evidence>
<dbReference type="GO" id="GO:0016818">
    <property type="term" value="F:hydrolase activity, acting on acid anhydrides, in phosphorus-containing anhydrides"/>
    <property type="evidence" value="ECO:0007669"/>
    <property type="project" value="InterPro"/>
</dbReference>
<accession>A0A1I8MY24</accession>
<gene>
    <name evidence="9" type="primary">101887276</name>
</gene>
<feature type="domain" description="Nudix hydrolase" evidence="8">
    <location>
        <begin position="13"/>
        <end position="257"/>
    </location>
</feature>
<name>A0A1I8MY24_MUSDO</name>
<dbReference type="PANTHER" id="PTHR12318">
    <property type="entry name" value="TESTOSTERONE-REGULATED PROTEIN RP2"/>
    <property type="match status" value="1"/>
</dbReference>
<dbReference type="VEuPathDB" id="VectorBase:MDOA009595"/>
<evidence type="ECO:0000259" key="8">
    <source>
        <dbReference type="PROSITE" id="PS51462"/>
    </source>
</evidence>
<dbReference type="PROSITE" id="PS51462">
    <property type="entry name" value="NUDIX"/>
    <property type="match status" value="1"/>
</dbReference>
<keyword evidence="4" id="KW-0479">Metal-binding</keyword>
<evidence type="ECO:0000313" key="9">
    <source>
        <dbReference type="EnsemblMetazoa" id="MDOA009595-PA"/>
    </source>
</evidence>
<sequence>MTEEKRKPAKGPVWRESASLIICTKNPKKTDGYDYDLLLIKRSDKTAIVQNQGVFPGGILDLSDESVEWLKYFQEFGISQEALKQLVVVDGKTERPKILAAQGTGCYDRFFKSHKIWAREISLRINAIRETFEEVGILVCRNKEQLYSPVTEGFCKELRDIKEWQKAVHDNPLNFLKMCRELRVVPDLWGLNEWTCWASPAVIRKGYETAFYITFLNEKPSILCEISEVKEHLWLPPTTILSMVRNGDLFFMPPQFYEISRFMPYKSYDFLKNFATELSRRGVVINHPILYTCTDGAVSVLPGDEFHVGCPRLATAHRTVDFTIDEFRSHSKRIHRMEDFGTPDAVIYMNIELIDGHLKPLCAFEGKHKL</sequence>
<dbReference type="STRING" id="7370.A0A1I8MY24"/>
<dbReference type="Gene3D" id="3.90.79.10">
    <property type="entry name" value="Nucleoside Triphosphate Pyrophosphohydrolase"/>
    <property type="match status" value="1"/>
</dbReference>
<proteinExistence type="inferred from homology"/>
<evidence type="ECO:0000256" key="2">
    <source>
        <dbReference type="ARBA" id="ARBA00001946"/>
    </source>
</evidence>
<dbReference type="InterPro" id="IPR000086">
    <property type="entry name" value="NUDIX_hydrolase_dom"/>
</dbReference>
<dbReference type="eggNOG" id="KOG3904">
    <property type="taxonomic scope" value="Eukaryota"/>
</dbReference>
<evidence type="ECO:0000256" key="5">
    <source>
        <dbReference type="ARBA" id="ARBA00022801"/>
    </source>
</evidence>
<dbReference type="OrthoDB" id="1695362at2759"/>
<comment type="similarity">
    <text evidence="3">Belongs to the Nudix hydrolase family.</text>
</comment>
<dbReference type="InterPro" id="IPR015797">
    <property type="entry name" value="NUDIX_hydrolase-like_dom_sf"/>
</dbReference>
<evidence type="ECO:0000256" key="4">
    <source>
        <dbReference type="ARBA" id="ARBA00022723"/>
    </source>
</evidence>
<dbReference type="EnsemblMetazoa" id="MDOA009595-RA">
    <property type="protein sequence ID" value="MDOA009595-PA"/>
    <property type="gene ID" value="MDOA009595"/>
</dbReference>
<organism evidence="9">
    <name type="scientific">Musca domestica</name>
    <name type="common">House fly</name>
    <dbReference type="NCBI Taxonomy" id="7370"/>
    <lineage>
        <taxon>Eukaryota</taxon>
        <taxon>Metazoa</taxon>
        <taxon>Ecdysozoa</taxon>
        <taxon>Arthropoda</taxon>
        <taxon>Hexapoda</taxon>
        <taxon>Insecta</taxon>
        <taxon>Pterygota</taxon>
        <taxon>Neoptera</taxon>
        <taxon>Endopterygota</taxon>
        <taxon>Diptera</taxon>
        <taxon>Brachycera</taxon>
        <taxon>Muscomorpha</taxon>
        <taxon>Muscoidea</taxon>
        <taxon>Muscidae</taxon>
        <taxon>Musca</taxon>
    </lineage>
</organism>
<dbReference type="InterPro" id="IPR039121">
    <property type="entry name" value="NUDT19"/>
</dbReference>
<comment type="cofactor">
    <cofactor evidence="2">
        <name>Mg(2+)</name>
        <dbReference type="ChEBI" id="CHEBI:18420"/>
    </cofactor>
</comment>
<dbReference type="GO" id="GO:0005739">
    <property type="term" value="C:mitochondrion"/>
    <property type="evidence" value="ECO:0007669"/>
    <property type="project" value="TreeGrafter"/>
</dbReference>
<reference evidence="9" key="1">
    <citation type="submission" date="2020-05" db="UniProtKB">
        <authorList>
            <consortium name="EnsemblMetazoa"/>
        </authorList>
    </citation>
    <scope>IDENTIFICATION</scope>
    <source>
        <strain evidence="9">Aabys</strain>
    </source>
</reference>
<keyword evidence="6" id="KW-0460">Magnesium</keyword>
<dbReference type="AlphaFoldDB" id="A0A1I8MY24"/>
<evidence type="ECO:0000256" key="1">
    <source>
        <dbReference type="ARBA" id="ARBA00001936"/>
    </source>
</evidence>
<evidence type="ECO:0000256" key="7">
    <source>
        <dbReference type="ARBA" id="ARBA00023211"/>
    </source>
</evidence>
<dbReference type="VEuPathDB" id="VectorBase:MDOMA2_004495"/>
<comment type="cofactor">
    <cofactor evidence="1">
        <name>Mn(2+)</name>
        <dbReference type="ChEBI" id="CHEBI:29035"/>
    </cofactor>
</comment>
<protein>
    <recommendedName>
        <fullName evidence="8">Nudix hydrolase domain-containing protein</fullName>
    </recommendedName>
</protein>
<evidence type="ECO:0000256" key="6">
    <source>
        <dbReference type="ARBA" id="ARBA00022842"/>
    </source>
</evidence>
<dbReference type="SUPFAM" id="SSF55811">
    <property type="entry name" value="Nudix"/>
    <property type="match status" value="1"/>
</dbReference>
<dbReference type="PANTHER" id="PTHR12318:SF0">
    <property type="entry name" value="ACYL-COENZYME A DIPHOSPHATASE NUDT19"/>
    <property type="match status" value="1"/>
</dbReference>
<keyword evidence="7" id="KW-0464">Manganese</keyword>